<dbReference type="InterPro" id="IPR020683">
    <property type="entry name" value="DUF3447"/>
</dbReference>
<protein>
    <recommendedName>
        <fullName evidence="1">DUF3447 domain-containing protein</fullName>
    </recommendedName>
</protein>
<dbReference type="Pfam" id="PF11929">
    <property type="entry name" value="DUF3447"/>
    <property type="match status" value="1"/>
</dbReference>
<evidence type="ECO:0000259" key="1">
    <source>
        <dbReference type="Pfam" id="PF11929"/>
    </source>
</evidence>
<dbReference type="EMBL" id="DS113186">
    <property type="protein sequence ID" value="EAY22031.1"/>
    <property type="molecule type" value="Genomic_DNA"/>
</dbReference>
<gene>
    <name evidence="2" type="ORF">TVAG_456660</name>
</gene>
<dbReference type="VEuPathDB" id="TrichDB:TVAG_312970"/>
<reference evidence="2" key="2">
    <citation type="journal article" date="2007" name="Science">
        <title>Draft genome sequence of the sexually transmitted pathogen Trichomonas vaginalis.</title>
        <authorList>
            <person name="Carlton J.M."/>
            <person name="Hirt R.P."/>
            <person name="Silva J.C."/>
            <person name="Delcher A.L."/>
            <person name="Schatz M."/>
            <person name="Zhao Q."/>
            <person name="Wortman J.R."/>
            <person name="Bidwell S.L."/>
            <person name="Alsmark U.C.M."/>
            <person name="Besteiro S."/>
            <person name="Sicheritz-Ponten T."/>
            <person name="Noel C.J."/>
            <person name="Dacks J.B."/>
            <person name="Foster P.G."/>
            <person name="Simillion C."/>
            <person name="Van de Peer Y."/>
            <person name="Miranda-Saavedra D."/>
            <person name="Barton G.J."/>
            <person name="Westrop G.D."/>
            <person name="Mueller S."/>
            <person name="Dessi D."/>
            <person name="Fiori P.L."/>
            <person name="Ren Q."/>
            <person name="Paulsen I."/>
            <person name="Zhang H."/>
            <person name="Bastida-Corcuera F.D."/>
            <person name="Simoes-Barbosa A."/>
            <person name="Brown M.T."/>
            <person name="Hayes R.D."/>
            <person name="Mukherjee M."/>
            <person name="Okumura C.Y."/>
            <person name="Schneider R."/>
            <person name="Smith A.J."/>
            <person name="Vanacova S."/>
            <person name="Villalvazo M."/>
            <person name="Haas B.J."/>
            <person name="Pertea M."/>
            <person name="Feldblyum T.V."/>
            <person name="Utterback T.R."/>
            <person name="Shu C.L."/>
            <person name="Osoegawa K."/>
            <person name="de Jong P.J."/>
            <person name="Hrdy I."/>
            <person name="Horvathova L."/>
            <person name="Zubacova Z."/>
            <person name="Dolezal P."/>
            <person name="Malik S.B."/>
            <person name="Logsdon J.M. Jr."/>
            <person name="Henze K."/>
            <person name="Gupta A."/>
            <person name="Wang C.C."/>
            <person name="Dunne R.L."/>
            <person name="Upcroft J.A."/>
            <person name="Upcroft P."/>
            <person name="White O."/>
            <person name="Salzberg S.L."/>
            <person name="Tang P."/>
            <person name="Chiu C.-H."/>
            <person name="Lee Y.-S."/>
            <person name="Embley T.M."/>
            <person name="Coombs G.H."/>
            <person name="Mottram J.C."/>
            <person name="Tachezy J."/>
            <person name="Fraser-Liggett C.M."/>
            <person name="Johnson P.J."/>
        </authorList>
    </citation>
    <scope>NUCLEOTIDE SEQUENCE [LARGE SCALE GENOMIC DNA]</scope>
    <source>
        <strain evidence="2">G3</strain>
    </source>
</reference>
<name>A2DBZ0_TRIV3</name>
<dbReference type="PANTHER" id="PTHR24182:SF13">
    <property type="entry name" value="LD18443P"/>
    <property type="match status" value="1"/>
</dbReference>
<dbReference type="InParanoid" id="A2DBZ0"/>
<accession>A2DBZ0</accession>
<proteinExistence type="predicted"/>
<dbReference type="RefSeq" id="XP_001583017.1">
    <property type="nucleotide sequence ID" value="XM_001582967.1"/>
</dbReference>
<dbReference type="SUPFAM" id="SSF48403">
    <property type="entry name" value="Ankyrin repeat"/>
    <property type="match status" value="1"/>
</dbReference>
<evidence type="ECO:0000313" key="2">
    <source>
        <dbReference type="EMBL" id="EAY22031.1"/>
    </source>
</evidence>
<dbReference type="VEuPathDB" id="TrichDB:TVAGG3_0264170"/>
<reference evidence="2" key="1">
    <citation type="submission" date="2006-10" db="EMBL/GenBank/DDBJ databases">
        <authorList>
            <person name="Amadeo P."/>
            <person name="Zhao Q."/>
            <person name="Wortman J."/>
            <person name="Fraser-Liggett C."/>
            <person name="Carlton J."/>
        </authorList>
    </citation>
    <scope>NUCLEOTIDE SEQUENCE</scope>
    <source>
        <strain evidence="2">G3</strain>
    </source>
</reference>
<dbReference type="KEGG" id="tva:5467584"/>
<dbReference type="InterPro" id="IPR036770">
    <property type="entry name" value="Ankyrin_rpt-contain_sf"/>
</dbReference>
<feature type="domain" description="DUF3447" evidence="1">
    <location>
        <begin position="58"/>
        <end position="131"/>
    </location>
</feature>
<dbReference type="PANTHER" id="PTHR24182">
    <property type="entry name" value="ANKYRIN REPEAT AND SOCS BOX CONTAINING 4"/>
    <property type="match status" value="1"/>
</dbReference>
<dbReference type="Proteomes" id="UP000001542">
    <property type="component" value="Unassembled WGS sequence"/>
</dbReference>
<sequence>MNNDKERFIIFTERDGFDKNQKLKSTLYSHSYVGYSLLELCCYHGAVDCFKLLRTKYSSEITQKYLEYSFLGENPEIMSEYLKYQKPSKECMEYAIISHNIDFVTFLMNECSIDINLEFHGIYNNLESFLVSFDQTNLLFIHRCLIIHPLSNTSFHMVRVSIE</sequence>
<dbReference type="AlphaFoldDB" id="A2DBZ0"/>
<keyword evidence="3" id="KW-1185">Reference proteome</keyword>
<evidence type="ECO:0000313" key="3">
    <source>
        <dbReference type="Proteomes" id="UP000001542"/>
    </source>
</evidence>
<organism evidence="2 3">
    <name type="scientific">Trichomonas vaginalis (strain ATCC PRA-98 / G3)</name>
    <dbReference type="NCBI Taxonomy" id="412133"/>
    <lineage>
        <taxon>Eukaryota</taxon>
        <taxon>Metamonada</taxon>
        <taxon>Parabasalia</taxon>
        <taxon>Trichomonadida</taxon>
        <taxon>Trichomonadidae</taxon>
        <taxon>Trichomonas</taxon>
    </lineage>
</organism>